<keyword evidence="2" id="KW-0732">Signal</keyword>
<dbReference type="PANTHER" id="PTHR30035">
    <property type="entry name" value="LIPOPROTEIN VACJ-RELATED"/>
    <property type="match status" value="1"/>
</dbReference>
<name>A0A3P3VTQ6_9GAMM</name>
<keyword evidence="3" id="KW-0449">Lipoprotein</keyword>
<evidence type="ECO:0000313" key="4">
    <source>
        <dbReference type="Proteomes" id="UP000280792"/>
    </source>
</evidence>
<dbReference type="Pfam" id="PF04333">
    <property type="entry name" value="MlaA"/>
    <property type="match status" value="1"/>
</dbReference>
<proteinExistence type="inferred from homology"/>
<reference evidence="3 4" key="1">
    <citation type="submission" date="2018-08" db="EMBL/GenBank/DDBJ databases">
        <authorList>
            <person name="Khan S.A."/>
        </authorList>
    </citation>
    <scope>NUCLEOTIDE SEQUENCE [LARGE SCALE GENOMIC DNA]</scope>
    <source>
        <strain evidence="3 4">GTF-13</strain>
    </source>
</reference>
<comment type="caution">
    <text evidence="3">The sequence shown here is derived from an EMBL/GenBank/DDBJ whole genome shotgun (WGS) entry which is preliminary data.</text>
</comment>
<keyword evidence="4" id="KW-1185">Reference proteome</keyword>
<dbReference type="EMBL" id="QWEZ01000001">
    <property type="protein sequence ID" value="RRJ84839.1"/>
    <property type="molecule type" value="Genomic_DNA"/>
</dbReference>
<sequence length="219" mass="24422">MSYLFTGWSGVYANELTDPDPWEPMNRKIFQFNEGMDRYLLKPVAEGYVSTVPEPLRGLVSSFYGTSFAPADGVNLMLQGEPSRGLKQLARFLINCTLGMVCLVDVADSFGIEADSTSLGTTLGKWGVGDGPYLMVPLLGPHTLRDAAAIYPSNRMWPVTYVEGWERRAVLQTGLAVEKRASLLKAEELIIGDKYSFIRDAYLQSRRFDITGERVEDDF</sequence>
<evidence type="ECO:0000256" key="2">
    <source>
        <dbReference type="ARBA" id="ARBA00022729"/>
    </source>
</evidence>
<dbReference type="GO" id="GO:0120010">
    <property type="term" value="P:intermembrane phospholipid transfer"/>
    <property type="evidence" value="ECO:0007669"/>
    <property type="project" value="TreeGrafter"/>
</dbReference>
<dbReference type="RefSeq" id="WP_125015269.1">
    <property type="nucleotide sequence ID" value="NZ_QWEZ01000001.1"/>
</dbReference>
<dbReference type="GO" id="GO:0016020">
    <property type="term" value="C:membrane"/>
    <property type="evidence" value="ECO:0007669"/>
    <property type="project" value="InterPro"/>
</dbReference>
<evidence type="ECO:0000313" key="3">
    <source>
        <dbReference type="EMBL" id="RRJ84839.1"/>
    </source>
</evidence>
<dbReference type="PANTHER" id="PTHR30035:SF3">
    <property type="entry name" value="INTERMEMBRANE PHOSPHOLIPID TRANSPORT SYSTEM LIPOPROTEIN MLAA"/>
    <property type="match status" value="1"/>
</dbReference>
<comment type="similarity">
    <text evidence="1">Belongs to the MlaA family.</text>
</comment>
<organism evidence="3 4">
    <name type="scientific">Aestuariirhabdus litorea</name>
    <dbReference type="NCBI Taxonomy" id="2528527"/>
    <lineage>
        <taxon>Bacteria</taxon>
        <taxon>Pseudomonadati</taxon>
        <taxon>Pseudomonadota</taxon>
        <taxon>Gammaproteobacteria</taxon>
        <taxon>Oceanospirillales</taxon>
        <taxon>Aestuariirhabdaceae</taxon>
        <taxon>Aestuariirhabdus</taxon>
    </lineage>
</organism>
<accession>A0A3P3VTQ6</accession>
<reference evidence="3 4" key="2">
    <citation type="submission" date="2018-12" db="EMBL/GenBank/DDBJ databases">
        <title>Simiduia agarivorans gen. nov., sp. nov., a marine, agarolytic bacterium isolated from shallow coastal water from Keelung, Taiwan.</title>
        <authorList>
            <person name="Shieh W.Y."/>
        </authorList>
    </citation>
    <scope>NUCLEOTIDE SEQUENCE [LARGE SCALE GENOMIC DNA]</scope>
    <source>
        <strain evidence="3 4">GTF-13</strain>
    </source>
</reference>
<dbReference type="PRINTS" id="PR01805">
    <property type="entry name" value="VACJLIPOPROT"/>
</dbReference>
<dbReference type="InterPro" id="IPR007428">
    <property type="entry name" value="MlaA"/>
</dbReference>
<evidence type="ECO:0000256" key="1">
    <source>
        <dbReference type="ARBA" id="ARBA00010634"/>
    </source>
</evidence>
<dbReference type="AlphaFoldDB" id="A0A3P3VTQ6"/>
<gene>
    <name evidence="3" type="ORF">D0544_07040</name>
</gene>
<dbReference type="Proteomes" id="UP000280792">
    <property type="component" value="Unassembled WGS sequence"/>
</dbReference>
<protein>
    <submittedName>
        <fullName evidence="3">VacJ family lipoprotein</fullName>
    </submittedName>
</protein>